<keyword evidence="7" id="KW-0540">Nuclease</keyword>
<evidence type="ECO:0000256" key="3">
    <source>
        <dbReference type="ARBA" id="ARBA00022801"/>
    </source>
</evidence>
<dbReference type="HAMAP" id="MF_00092">
    <property type="entry name" value="MutS2"/>
    <property type="match status" value="1"/>
</dbReference>
<dbReference type="EC" id="3.6.4.-" evidence="7"/>
<dbReference type="InterPro" id="IPR027417">
    <property type="entry name" value="P-loop_NTPase"/>
</dbReference>
<dbReference type="EC" id="3.1.-.-" evidence="7"/>
<dbReference type="EMBL" id="LSGP01000012">
    <property type="protein sequence ID" value="KYZ77650.1"/>
    <property type="molecule type" value="Genomic_DNA"/>
</dbReference>
<dbReference type="AlphaFoldDB" id="A0A154BV15"/>
<feature type="coiled-coil region" evidence="8">
    <location>
        <begin position="126"/>
        <end position="171"/>
    </location>
</feature>
<name>A0A154BV15_ANASB</name>
<dbReference type="PROSITE" id="PS50828">
    <property type="entry name" value="SMR"/>
    <property type="match status" value="1"/>
</dbReference>
<evidence type="ECO:0000256" key="5">
    <source>
        <dbReference type="ARBA" id="ARBA00022884"/>
    </source>
</evidence>
<dbReference type="InterPro" id="IPR036063">
    <property type="entry name" value="Smr_dom_sf"/>
</dbReference>
<dbReference type="SMART" id="SM00463">
    <property type="entry name" value="SMR"/>
    <property type="match status" value="1"/>
</dbReference>
<comment type="function">
    <text evidence="7">Endonuclease that is involved in the suppression of homologous recombination and thus may have a key role in the control of bacterial genetic diversity.</text>
</comment>
<dbReference type="GO" id="GO:0019843">
    <property type="term" value="F:rRNA binding"/>
    <property type="evidence" value="ECO:0007669"/>
    <property type="project" value="UniProtKB-UniRule"/>
</dbReference>
<dbReference type="SMART" id="SM00533">
    <property type="entry name" value="MUTSd"/>
    <property type="match status" value="1"/>
</dbReference>
<dbReference type="Gene3D" id="1.10.1420.10">
    <property type="match status" value="2"/>
</dbReference>
<keyword evidence="2 7" id="KW-0547">Nucleotide-binding</keyword>
<dbReference type="GO" id="GO:0072344">
    <property type="term" value="P:rescue of stalled ribosome"/>
    <property type="evidence" value="ECO:0007669"/>
    <property type="project" value="UniProtKB-UniRule"/>
</dbReference>
<dbReference type="Pfam" id="PF00488">
    <property type="entry name" value="MutS_V"/>
    <property type="match status" value="1"/>
</dbReference>
<dbReference type="NCBIfam" id="TIGR01069">
    <property type="entry name" value="mutS2"/>
    <property type="match status" value="1"/>
</dbReference>
<evidence type="ECO:0000256" key="1">
    <source>
        <dbReference type="ARBA" id="ARBA00022730"/>
    </source>
</evidence>
<feature type="domain" description="Smr" evidence="9">
    <location>
        <begin position="710"/>
        <end position="785"/>
    </location>
</feature>
<feature type="binding site" evidence="7">
    <location>
        <begin position="332"/>
        <end position="339"/>
    </location>
    <ligand>
        <name>ATP</name>
        <dbReference type="ChEBI" id="CHEBI:30616"/>
    </ligand>
</feature>
<dbReference type="SUPFAM" id="SSF160443">
    <property type="entry name" value="SMR domain-like"/>
    <property type="match status" value="1"/>
</dbReference>
<comment type="function">
    <text evidence="7">Acts as a ribosome collision sensor, splitting the ribosome into its 2 subunits. Detects stalled/collided 70S ribosomes which it binds and splits by an ATP-hydrolysis driven conformational change. Acts upstream of the ribosome quality control system (RQC), a ribosome-associated complex that mediates the extraction of incompletely synthesized nascent chains from stalled ribosomes and their subsequent degradation. Probably generates substrates for RQC.</text>
</comment>
<dbReference type="GO" id="GO:0030983">
    <property type="term" value="F:mismatched DNA binding"/>
    <property type="evidence" value="ECO:0007669"/>
    <property type="project" value="InterPro"/>
</dbReference>
<evidence type="ECO:0000256" key="6">
    <source>
        <dbReference type="ARBA" id="ARBA00023125"/>
    </source>
</evidence>
<keyword evidence="5 7" id="KW-0694">RNA-binding</keyword>
<dbReference type="GO" id="GO:0005524">
    <property type="term" value="F:ATP binding"/>
    <property type="evidence" value="ECO:0007669"/>
    <property type="project" value="UniProtKB-UniRule"/>
</dbReference>
<comment type="similarity">
    <text evidence="7">Belongs to the DNA mismatch repair MutS family. MutS2 subfamily.</text>
</comment>
<evidence type="ECO:0000259" key="9">
    <source>
        <dbReference type="PROSITE" id="PS50828"/>
    </source>
</evidence>
<keyword evidence="1 7" id="KW-0699">rRNA-binding</keyword>
<proteinExistence type="inferred from homology"/>
<dbReference type="RefSeq" id="WP_066238153.1">
    <property type="nucleotide sequence ID" value="NZ_LSGP01000012.1"/>
</dbReference>
<dbReference type="InterPro" id="IPR005747">
    <property type="entry name" value="MutS2"/>
</dbReference>
<evidence type="ECO:0000313" key="10">
    <source>
        <dbReference type="EMBL" id="KYZ77650.1"/>
    </source>
</evidence>
<dbReference type="PANTHER" id="PTHR48466:SF2">
    <property type="entry name" value="OS10G0509000 PROTEIN"/>
    <property type="match status" value="1"/>
</dbReference>
<keyword evidence="7" id="KW-0255">Endonuclease</keyword>
<dbReference type="FunFam" id="3.40.50.300:FF:000830">
    <property type="entry name" value="Endonuclease MutS2"/>
    <property type="match status" value="1"/>
</dbReference>
<dbReference type="GO" id="GO:0045910">
    <property type="term" value="P:negative regulation of DNA recombination"/>
    <property type="evidence" value="ECO:0007669"/>
    <property type="project" value="InterPro"/>
</dbReference>
<reference evidence="10 11" key="1">
    <citation type="submission" date="2016-02" db="EMBL/GenBank/DDBJ databases">
        <title>Anaerosporomusa subterraneum gen. nov., sp. nov., a spore-forming obligate anaerobe isolated from saprolite.</title>
        <authorList>
            <person name="Choi J.K."/>
            <person name="Shah M."/>
            <person name="Yee N."/>
        </authorList>
    </citation>
    <scope>NUCLEOTIDE SEQUENCE [LARGE SCALE GENOMIC DNA]</scope>
    <source>
        <strain evidence="10 11">RU4</strain>
    </source>
</reference>
<dbReference type="InterPro" id="IPR000432">
    <property type="entry name" value="DNA_mismatch_repair_MutS_C"/>
</dbReference>
<dbReference type="SMART" id="SM00534">
    <property type="entry name" value="MUTSac"/>
    <property type="match status" value="1"/>
</dbReference>
<keyword evidence="3 7" id="KW-0378">Hydrolase</keyword>
<dbReference type="OrthoDB" id="9808166at2"/>
<dbReference type="STRING" id="1794912.AXX12_18125"/>
<organism evidence="10 11">
    <name type="scientific">Anaerosporomusa subterranea</name>
    <dbReference type="NCBI Taxonomy" id="1794912"/>
    <lineage>
        <taxon>Bacteria</taxon>
        <taxon>Bacillati</taxon>
        <taxon>Bacillota</taxon>
        <taxon>Negativicutes</taxon>
        <taxon>Acetonemataceae</taxon>
        <taxon>Anaerosporomusa</taxon>
    </lineage>
</organism>
<evidence type="ECO:0000256" key="2">
    <source>
        <dbReference type="ARBA" id="ARBA00022741"/>
    </source>
</evidence>
<accession>A0A154BV15</accession>
<feature type="coiled-coil region" evidence="8">
    <location>
        <begin position="520"/>
        <end position="627"/>
    </location>
</feature>
<evidence type="ECO:0000313" key="11">
    <source>
        <dbReference type="Proteomes" id="UP000076268"/>
    </source>
</evidence>
<comment type="caution">
    <text evidence="10">The sequence shown here is derived from an EMBL/GenBank/DDBJ whole genome shotgun (WGS) entry which is preliminary data.</text>
</comment>
<comment type="subunit">
    <text evidence="7">Homodimer. Binds to stalled ribosomes, contacting rRNA.</text>
</comment>
<dbReference type="InterPro" id="IPR036187">
    <property type="entry name" value="DNA_mismatch_repair_MutS_sf"/>
</dbReference>
<dbReference type="InterPro" id="IPR046893">
    <property type="entry name" value="MSSS"/>
</dbReference>
<dbReference type="SUPFAM" id="SSF52540">
    <property type="entry name" value="P-loop containing nucleoside triphosphate hydrolases"/>
    <property type="match status" value="1"/>
</dbReference>
<dbReference type="GO" id="GO:0004519">
    <property type="term" value="F:endonuclease activity"/>
    <property type="evidence" value="ECO:0007669"/>
    <property type="project" value="UniProtKB-UniRule"/>
</dbReference>
<keyword evidence="4 7" id="KW-0067">ATP-binding</keyword>
<dbReference type="Proteomes" id="UP000076268">
    <property type="component" value="Unassembled WGS sequence"/>
</dbReference>
<evidence type="ECO:0000256" key="7">
    <source>
        <dbReference type="HAMAP-Rule" id="MF_00092"/>
    </source>
</evidence>
<dbReference type="GO" id="GO:0016887">
    <property type="term" value="F:ATP hydrolysis activity"/>
    <property type="evidence" value="ECO:0007669"/>
    <property type="project" value="InterPro"/>
</dbReference>
<dbReference type="Gene3D" id="3.30.1370.110">
    <property type="match status" value="1"/>
</dbReference>
<gene>
    <name evidence="7" type="primary">mutS2</name>
    <name evidence="7" type="synonym">rqcU</name>
    <name evidence="10" type="ORF">AXX12_18125</name>
</gene>
<dbReference type="CDD" id="cd03280">
    <property type="entry name" value="ABC_MutS2"/>
    <property type="match status" value="1"/>
</dbReference>
<keyword evidence="11" id="KW-1185">Reference proteome</keyword>
<keyword evidence="8" id="KW-0175">Coiled coil</keyword>
<dbReference type="GO" id="GO:0006298">
    <property type="term" value="P:mismatch repair"/>
    <property type="evidence" value="ECO:0007669"/>
    <property type="project" value="InterPro"/>
</dbReference>
<dbReference type="Pfam" id="PF20297">
    <property type="entry name" value="MSSS"/>
    <property type="match status" value="1"/>
</dbReference>
<dbReference type="InterPro" id="IPR045076">
    <property type="entry name" value="MutS"/>
</dbReference>
<evidence type="ECO:0000256" key="4">
    <source>
        <dbReference type="ARBA" id="ARBA00022840"/>
    </source>
</evidence>
<dbReference type="SUPFAM" id="SSF48334">
    <property type="entry name" value="DNA repair protein MutS, domain III"/>
    <property type="match status" value="1"/>
</dbReference>
<dbReference type="InterPro" id="IPR007696">
    <property type="entry name" value="DNA_mismatch_repair_MutS_core"/>
</dbReference>
<evidence type="ECO:0000256" key="8">
    <source>
        <dbReference type="SAM" id="Coils"/>
    </source>
</evidence>
<dbReference type="PIRSF" id="PIRSF005814">
    <property type="entry name" value="MutS_YshD"/>
    <property type="match status" value="1"/>
</dbReference>
<dbReference type="GO" id="GO:0043023">
    <property type="term" value="F:ribosomal large subunit binding"/>
    <property type="evidence" value="ECO:0007669"/>
    <property type="project" value="UniProtKB-UniRule"/>
</dbReference>
<protein>
    <recommendedName>
        <fullName evidence="7">Endonuclease MutS2</fullName>
        <ecNumber evidence="7">3.1.-.-</ecNumber>
    </recommendedName>
    <alternativeName>
        <fullName evidence="7">Ribosome-associated protein quality control-upstream factor</fullName>
        <shortName evidence="7">RQC-upstream factor</shortName>
        <shortName evidence="7">RqcU</shortName>
        <ecNumber evidence="7">3.6.4.-</ecNumber>
    </alternativeName>
</protein>
<dbReference type="Gene3D" id="3.40.50.300">
    <property type="entry name" value="P-loop containing nucleotide triphosphate hydrolases"/>
    <property type="match status" value="1"/>
</dbReference>
<dbReference type="InterPro" id="IPR002625">
    <property type="entry name" value="Smr_dom"/>
</dbReference>
<sequence>MDDSVLGALEYLKVREMLAARTGSALGRELAESLLPVNDEHVVRLRLDETDEAVRLLSTEASVPLGGARDIRAQLKRARIGGILEPFEIQLVGSVLYASRRMRTFFASLQKPYLLLNEAAMQITVLRSLESEIENTIAENGDVQDDASPELSRLRREIRQGQHRVREKLENILRSSEYQKYFQETLVTIRGDRYVIPVKQEYRQHFPGIVHDQSSSGATVFIEPMAVVNLNNDLKQAQAAERIEVERILQMLSAKIAQVADVLQTNCDVLAQLDFCFAKSKLALDMKAHCPQINTDGWVNLRQARHPLIPAAVVVPIDIYIGRLFSTLLITGPNTGGKTVALKTVGLFALMTQAGLFIPAVEGAEMPVFQGIYADIGDEQSIEHSLSTFSAHMTNLVRILNKVQPGDLVLIDEIGIGTDPDEGATLAMAILEYLHDLGARTIATTHFSELKTFAYTRAGIENASVEFDHQTLRPTYRLLIGVPGSSNAFQISRRLGLSDSVIERAQKLLNKEHGEFELVLRALEDEKKEYHRRNDEIEKLVQQSNEMRRASAEERESLAARKAEILNKAKADAAAVVRQARREAEEIIEQLKAQWNATSDKERSAALSNAKQRLKNAMGDYGQLEDARATLPRANAASLLPGTRVWVASLQQQGTVVSTSGESVLVQLGILKMNVPITDCRLLAEEAIPPKANRSGAVNFNKVQSASREMDIRGVTVEEGEALLDKFLDDAVVAGLTDVLVIHGKGTGALRKGIRAYLKDHHHVKSIQIAELNEGGDGATAVKLK</sequence>
<dbReference type="PANTHER" id="PTHR48466">
    <property type="entry name" value="OS10G0509000 PROTEIN-RELATED"/>
    <property type="match status" value="1"/>
</dbReference>
<dbReference type="GO" id="GO:0140664">
    <property type="term" value="F:ATP-dependent DNA damage sensor activity"/>
    <property type="evidence" value="ECO:0007669"/>
    <property type="project" value="InterPro"/>
</dbReference>
<dbReference type="Pfam" id="PF01713">
    <property type="entry name" value="Smr"/>
    <property type="match status" value="1"/>
</dbReference>
<keyword evidence="6 7" id="KW-0238">DNA-binding</keyword>